<protein>
    <submittedName>
        <fullName evidence="5">Phosphotriesterase-related protein</fullName>
    </submittedName>
</protein>
<name>A0A9X8Y862_9FIRM</name>
<dbReference type="PANTHER" id="PTHR10819:SF3">
    <property type="entry name" value="PHOSPHOTRIESTERASE-RELATED PROTEIN"/>
    <property type="match status" value="1"/>
</dbReference>
<feature type="binding site" evidence="3">
    <location>
        <position position="20"/>
    </location>
    <ligand>
        <name>a divalent metal cation</name>
        <dbReference type="ChEBI" id="CHEBI:60240"/>
        <label>1</label>
    </ligand>
</feature>
<dbReference type="Gene3D" id="3.20.20.140">
    <property type="entry name" value="Metal-dependent hydrolases"/>
    <property type="match status" value="1"/>
</dbReference>
<dbReference type="PROSITE" id="PS51347">
    <property type="entry name" value="PHOSPHOTRIESTERASE_2"/>
    <property type="match status" value="1"/>
</dbReference>
<feature type="binding site" evidence="3">
    <location>
        <position position="251"/>
    </location>
    <ligand>
        <name>a divalent metal cation</name>
        <dbReference type="ChEBI" id="CHEBI:60240"/>
        <label>1</label>
    </ligand>
</feature>
<dbReference type="InterPro" id="IPR032466">
    <property type="entry name" value="Metal_Hydrolase"/>
</dbReference>
<dbReference type="GO" id="GO:0016787">
    <property type="term" value="F:hydrolase activity"/>
    <property type="evidence" value="ECO:0007669"/>
    <property type="project" value="UniProtKB-KW"/>
</dbReference>
<keyword evidence="1 3" id="KW-0479">Metal-binding</keyword>
<dbReference type="PANTHER" id="PTHR10819">
    <property type="entry name" value="PHOSPHOTRIESTERASE-RELATED"/>
    <property type="match status" value="1"/>
</dbReference>
<evidence type="ECO:0000313" key="6">
    <source>
        <dbReference type="Proteomes" id="UP000294682"/>
    </source>
</evidence>
<evidence type="ECO:0000313" key="5">
    <source>
        <dbReference type="EMBL" id="TCL43384.1"/>
    </source>
</evidence>
<dbReference type="EMBL" id="SLUK01000005">
    <property type="protein sequence ID" value="TCL43384.1"/>
    <property type="molecule type" value="Genomic_DNA"/>
</dbReference>
<feature type="binding site" evidence="3">
    <location>
        <position position="166"/>
    </location>
    <ligand>
        <name>a divalent metal cation</name>
        <dbReference type="ChEBI" id="CHEBI:60240"/>
        <label>2</label>
    </ligand>
</feature>
<comment type="cofactor">
    <cofactor evidence="3">
        <name>a divalent metal cation</name>
        <dbReference type="ChEBI" id="CHEBI:60240"/>
    </cofactor>
    <text evidence="3">Binds 2 divalent metal cations per subunit.</text>
</comment>
<dbReference type="InterPro" id="IPR001559">
    <property type="entry name" value="Phosphotriesterase"/>
</dbReference>
<proteinExistence type="inferred from homology"/>
<dbReference type="GO" id="GO:0008270">
    <property type="term" value="F:zinc ion binding"/>
    <property type="evidence" value="ECO:0007669"/>
    <property type="project" value="InterPro"/>
</dbReference>
<feature type="binding site" evidence="3">
    <location>
        <position position="194"/>
    </location>
    <ligand>
        <name>a divalent metal cation</name>
        <dbReference type="ChEBI" id="CHEBI:60240"/>
        <label>2</label>
    </ligand>
</feature>
<dbReference type="SUPFAM" id="SSF51556">
    <property type="entry name" value="Metallo-dependent hydrolases"/>
    <property type="match status" value="1"/>
</dbReference>
<gene>
    <name evidence="5" type="ORF">EDD78_10512</name>
</gene>
<comment type="caution">
    <text evidence="4">Lacks conserved residue(s) required for the propagation of feature annotation.</text>
</comment>
<feature type="binding site" evidence="3">
    <location>
        <position position="133"/>
    </location>
    <ligand>
        <name>a divalent metal cation</name>
        <dbReference type="ChEBI" id="CHEBI:60240"/>
        <label>2</label>
    </ligand>
</feature>
<comment type="similarity">
    <text evidence="4">Belongs to the metallo-dependent hydrolases superfamily. Phosphotriesterase family.</text>
</comment>
<reference evidence="5 6" key="1">
    <citation type="submission" date="2019-03" db="EMBL/GenBank/DDBJ databases">
        <title>Genomic Encyclopedia of Type Strains, Phase IV (KMG-IV): sequencing the most valuable type-strain genomes for metagenomic binning, comparative biology and taxonomic classification.</title>
        <authorList>
            <person name="Goeker M."/>
        </authorList>
    </citation>
    <scope>NUCLEOTIDE SEQUENCE [LARGE SCALE GENOMIC DNA]</scope>
    <source>
        <strain evidence="5 6">DSM 100433</strain>
    </source>
</reference>
<dbReference type="Proteomes" id="UP000294682">
    <property type="component" value="Unassembled WGS sequence"/>
</dbReference>
<dbReference type="AlphaFoldDB" id="A0A9X8Y862"/>
<comment type="caution">
    <text evidence="5">The sequence shown here is derived from an EMBL/GenBank/DDBJ whole genome shotgun (WGS) entry which is preliminary data.</text>
</comment>
<sequence>MIHTVTGDIKKEQLGVTMAHEHFAVDLRVVRHDDYSVLEDMGQVERELLKARALGCRSAVEVTTNDMGRDVLALRRLSEKTGVQIVCSTGFYLKEYHSEWVKTAPAQELCALFLREVKEGIGETGIRAGLIAEVATSEEKIYPSEEKVLVAAGMASAECGCAVSTHCQMGRLGHEQIELFLSQGMQTDKIILGHTDLSHDAGYQKSLLERGVNLAIDTVGKGAYLSDEARADDLLKLLEAGYEDHLLLSEDVSRRSYLIEEGGLGYTAVLGYFLPMLRERGVDERTLDKLLCKNPARILDIRQGE</sequence>
<feature type="binding site" evidence="3">
    <location>
        <position position="22"/>
    </location>
    <ligand>
        <name>a divalent metal cation</name>
        <dbReference type="ChEBI" id="CHEBI:60240"/>
        <label>1</label>
    </ligand>
</feature>
<evidence type="ECO:0000256" key="3">
    <source>
        <dbReference type="PIRSR" id="PIRSR601559-52"/>
    </source>
</evidence>
<dbReference type="RefSeq" id="WP_132084404.1">
    <property type="nucleotide sequence ID" value="NZ_SLUK01000005.1"/>
</dbReference>
<evidence type="ECO:0000256" key="2">
    <source>
        <dbReference type="ARBA" id="ARBA00022801"/>
    </source>
</evidence>
<dbReference type="Pfam" id="PF02126">
    <property type="entry name" value="PTE"/>
    <property type="match status" value="1"/>
</dbReference>
<organism evidence="5 6">
    <name type="scientific">Harryflintia acetispora</name>
    <dbReference type="NCBI Taxonomy" id="1849041"/>
    <lineage>
        <taxon>Bacteria</taxon>
        <taxon>Bacillati</taxon>
        <taxon>Bacillota</taxon>
        <taxon>Clostridia</taxon>
        <taxon>Eubacteriales</taxon>
        <taxon>Oscillospiraceae</taxon>
        <taxon>Harryflintia</taxon>
    </lineage>
</organism>
<keyword evidence="6" id="KW-1185">Reference proteome</keyword>
<dbReference type="PIRSF" id="PIRSF016839">
    <property type="entry name" value="PhP"/>
    <property type="match status" value="1"/>
</dbReference>
<keyword evidence="2" id="KW-0378">Hydrolase</keyword>
<evidence type="ECO:0000256" key="1">
    <source>
        <dbReference type="ARBA" id="ARBA00022723"/>
    </source>
</evidence>
<feature type="binding site" evidence="3">
    <location>
        <position position="133"/>
    </location>
    <ligand>
        <name>a divalent metal cation</name>
        <dbReference type="ChEBI" id="CHEBI:60240"/>
        <label>1</label>
    </ligand>
</feature>
<evidence type="ECO:0000256" key="4">
    <source>
        <dbReference type="PROSITE-ProRule" id="PRU00679"/>
    </source>
</evidence>
<accession>A0A9X8Y862</accession>